<dbReference type="EMBL" id="CAJVPQ010009023">
    <property type="protein sequence ID" value="CAG8712034.1"/>
    <property type="molecule type" value="Genomic_DNA"/>
</dbReference>
<dbReference type="AlphaFoldDB" id="A0A9N9HY71"/>
<name>A0A9N9HY71_9GLOM</name>
<accession>A0A9N9HY71</accession>
<keyword evidence="2" id="KW-1185">Reference proteome</keyword>
<reference evidence="1" key="1">
    <citation type="submission" date="2021-06" db="EMBL/GenBank/DDBJ databases">
        <authorList>
            <person name="Kallberg Y."/>
            <person name="Tangrot J."/>
            <person name="Rosling A."/>
        </authorList>
    </citation>
    <scope>NUCLEOTIDE SEQUENCE</scope>
    <source>
        <strain evidence="1">UK204</strain>
    </source>
</reference>
<organism evidence="1 2">
    <name type="scientific">Funneliformis caledonium</name>
    <dbReference type="NCBI Taxonomy" id="1117310"/>
    <lineage>
        <taxon>Eukaryota</taxon>
        <taxon>Fungi</taxon>
        <taxon>Fungi incertae sedis</taxon>
        <taxon>Mucoromycota</taxon>
        <taxon>Glomeromycotina</taxon>
        <taxon>Glomeromycetes</taxon>
        <taxon>Glomerales</taxon>
        <taxon>Glomeraceae</taxon>
        <taxon>Funneliformis</taxon>
    </lineage>
</organism>
<evidence type="ECO:0000313" key="2">
    <source>
        <dbReference type="Proteomes" id="UP000789570"/>
    </source>
</evidence>
<evidence type="ECO:0000313" key="1">
    <source>
        <dbReference type="EMBL" id="CAG8712034.1"/>
    </source>
</evidence>
<protein>
    <submittedName>
        <fullName evidence="1">14432_t:CDS:1</fullName>
    </submittedName>
</protein>
<gene>
    <name evidence="1" type="ORF">FCALED_LOCUS13969</name>
</gene>
<sequence length="138" mass="15932">IFLDSYSIRTFNQDYPDFSHIVVTYKSGSTTFISRYNIISLGHYPTNVIMTQNNSKDGRQYWIPNDYIVETEFGKRKLHSEIKYTSYQKEINYSEPQSSGPRVFGLDIGKLHQCRLEALAIPTVSKRRPLSVIQTKSG</sequence>
<comment type="caution">
    <text evidence="1">The sequence shown here is derived from an EMBL/GenBank/DDBJ whole genome shotgun (WGS) entry which is preliminary data.</text>
</comment>
<dbReference type="Proteomes" id="UP000789570">
    <property type="component" value="Unassembled WGS sequence"/>
</dbReference>
<dbReference type="OrthoDB" id="2367735at2759"/>
<proteinExistence type="predicted"/>
<feature type="non-terminal residue" evidence="1">
    <location>
        <position position="1"/>
    </location>
</feature>